<organism evidence="2 3">
    <name type="scientific">Marivivens donghaensis</name>
    <dbReference type="NCBI Taxonomy" id="1699413"/>
    <lineage>
        <taxon>Bacteria</taxon>
        <taxon>Pseudomonadati</taxon>
        <taxon>Pseudomonadota</taxon>
        <taxon>Alphaproteobacteria</taxon>
        <taxon>Rhodobacterales</taxon>
        <taxon>Paracoccaceae</taxon>
        <taxon>Marivivens group</taxon>
        <taxon>Marivivens</taxon>
    </lineage>
</organism>
<feature type="transmembrane region" description="Helical" evidence="1">
    <location>
        <begin position="12"/>
        <end position="38"/>
    </location>
</feature>
<dbReference type="EMBL" id="JAATOP010000003">
    <property type="protein sequence ID" value="NIY72081.1"/>
    <property type="molecule type" value="Genomic_DNA"/>
</dbReference>
<evidence type="ECO:0000313" key="3">
    <source>
        <dbReference type="Proteomes" id="UP000709466"/>
    </source>
</evidence>
<proteinExistence type="predicted"/>
<comment type="caution">
    <text evidence="2">The sequence shown here is derived from an EMBL/GenBank/DDBJ whole genome shotgun (WGS) entry which is preliminary data.</text>
</comment>
<name>A0ABX0VVG0_9RHOB</name>
<keyword evidence="1" id="KW-1133">Transmembrane helix</keyword>
<evidence type="ECO:0008006" key="4">
    <source>
        <dbReference type="Google" id="ProtNLM"/>
    </source>
</evidence>
<feature type="transmembrane region" description="Helical" evidence="1">
    <location>
        <begin position="44"/>
        <end position="64"/>
    </location>
</feature>
<gene>
    <name evidence="2" type="ORF">HCZ30_06485</name>
</gene>
<keyword evidence="1" id="KW-0472">Membrane</keyword>
<accession>A0ABX0VVG0</accession>
<keyword evidence="1" id="KW-0812">Transmembrane</keyword>
<dbReference type="Proteomes" id="UP000709466">
    <property type="component" value="Unassembled WGS sequence"/>
</dbReference>
<sequence>MFPRLAGIGTRLSFGFIAAVLGTASVLMLGWAFWAWLAIELGEIAASAIIGAVLALGSAVCMAISRRYRPRLPAVDPRAAMFTAFLDGMNRGRGGRY</sequence>
<evidence type="ECO:0000313" key="2">
    <source>
        <dbReference type="EMBL" id="NIY72081.1"/>
    </source>
</evidence>
<protein>
    <recommendedName>
        <fullName evidence="4">Holin-X, holin superfamily III</fullName>
    </recommendedName>
</protein>
<evidence type="ECO:0000256" key="1">
    <source>
        <dbReference type="SAM" id="Phobius"/>
    </source>
</evidence>
<dbReference type="RefSeq" id="WP_167637466.1">
    <property type="nucleotide sequence ID" value="NZ_JAATOP010000003.1"/>
</dbReference>
<keyword evidence="3" id="KW-1185">Reference proteome</keyword>
<reference evidence="2 3" key="1">
    <citation type="submission" date="2020-03" db="EMBL/GenBank/DDBJ databases">
        <title>Bacterial isolates of synthetic phycosphere.</title>
        <authorList>
            <person name="Fu H."/>
            <person name="Moran M.A."/>
        </authorList>
    </citation>
    <scope>NUCLEOTIDE SEQUENCE [LARGE SCALE GENOMIC DNA]</scope>
    <source>
        <strain evidence="2 3">HF1</strain>
    </source>
</reference>